<feature type="transmembrane region" description="Helical" evidence="1">
    <location>
        <begin position="39"/>
        <end position="58"/>
    </location>
</feature>
<keyword evidence="1" id="KW-1133">Transmembrane helix</keyword>
<sequence length="361" mass="39404">MKTATTVPALWPTYRLAAFIFAAVIGLIGFFAAEGLGEGLFIAIAMSLTGFMVMLLLYPPVRWAQLAFVRVEPWLERHFGTRATVLDDSARPQAWLASPAKKTSACSGNSRVPFPAEVEASSLSRAVPALVGEEWARAADSDPGALGSGVRLPTPLNRSLAHADTVTIQPGVRWLAEQMRPWRERLNRRETPAGHKLWGSYEEAAAALEHAVRPAIQGLARELAALSRAAYEVGAGQGMPEIAAARFAATLEHWLTVRAALAQRTFAHDPVGDARVEAILDAIDTRLDRVFAAYIHFAQHPQEALRWADANGQMSIAVDFDCQREVRDFVNWVVLKTRGRGSGTLRWLVTAFAIGYWLGGA</sequence>
<gene>
    <name evidence="2" type="ORF">Tchar_00842</name>
</gene>
<dbReference type="EMBL" id="VJON01000009">
    <property type="protein sequence ID" value="TSE35231.1"/>
    <property type="molecule type" value="Genomic_DNA"/>
</dbReference>
<evidence type="ECO:0000256" key="1">
    <source>
        <dbReference type="SAM" id="Phobius"/>
    </source>
</evidence>
<protein>
    <submittedName>
        <fullName evidence="2">Uncharacterized protein</fullName>
    </submittedName>
</protein>
<reference evidence="2 3" key="1">
    <citation type="submission" date="2019-07" db="EMBL/GenBank/DDBJ databases">
        <title>Tepidimonas charontis SPSP-6 draft genome.</title>
        <authorList>
            <person name="Da Costa M.S."/>
            <person name="Froufe H.J.C."/>
            <person name="Egas C."/>
            <person name="Albuquerque L."/>
        </authorList>
    </citation>
    <scope>NUCLEOTIDE SEQUENCE [LARGE SCALE GENOMIC DNA]</scope>
    <source>
        <strain evidence="2 3">SPSP-6</strain>
    </source>
</reference>
<keyword evidence="3" id="KW-1185">Reference proteome</keyword>
<proteinExistence type="predicted"/>
<keyword evidence="1" id="KW-0812">Transmembrane</keyword>
<dbReference type="AlphaFoldDB" id="A0A554XHB6"/>
<dbReference type="Proteomes" id="UP000318294">
    <property type="component" value="Unassembled WGS sequence"/>
</dbReference>
<organism evidence="2 3">
    <name type="scientific">Tepidimonas charontis</name>
    <dbReference type="NCBI Taxonomy" id="2267262"/>
    <lineage>
        <taxon>Bacteria</taxon>
        <taxon>Pseudomonadati</taxon>
        <taxon>Pseudomonadota</taxon>
        <taxon>Betaproteobacteria</taxon>
        <taxon>Burkholderiales</taxon>
        <taxon>Tepidimonas</taxon>
    </lineage>
</organism>
<evidence type="ECO:0000313" key="3">
    <source>
        <dbReference type="Proteomes" id="UP000318294"/>
    </source>
</evidence>
<accession>A0A554XHB6</accession>
<keyword evidence="1" id="KW-0472">Membrane</keyword>
<dbReference type="RefSeq" id="WP_144327835.1">
    <property type="nucleotide sequence ID" value="NZ_VJON01000009.1"/>
</dbReference>
<feature type="transmembrane region" description="Helical" evidence="1">
    <location>
        <begin position="12"/>
        <end position="33"/>
    </location>
</feature>
<name>A0A554XHB6_9BURK</name>
<evidence type="ECO:0000313" key="2">
    <source>
        <dbReference type="EMBL" id="TSE35231.1"/>
    </source>
</evidence>
<comment type="caution">
    <text evidence="2">The sequence shown here is derived from an EMBL/GenBank/DDBJ whole genome shotgun (WGS) entry which is preliminary data.</text>
</comment>